<feature type="domain" description="ABC transporter" evidence="7">
    <location>
        <begin position="4"/>
        <end position="234"/>
    </location>
</feature>
<dbReference type="SUPFAM" id="SSF50331">
    <property type="entry name" value="MOP-like"/>
    <property type="match status" value="1"/>
</dbReference>
<keyword evidence="9" id="KW-1185">Reference proteome</keyword>
<evidence type="ECO:0000313" key="9">
    <source>
        <dbReference type="Proteomes" id="UP000651977"/>
    </source>
</evidence>
<protein>
    <submittedName>
        <fullName evidence="8">ABC transporter ATP-binding protein</fullName>
    </submittedName>
</protein>
<accession>A0ABQ1I5Y9</accession>
<dbReference type="SUPFAM" id="SSF52540">
    <property type="entry name" value="P-loop containing nucleoside triphosphate hydrolases"/>
    <property type="match status" value="1"/>
</dbReference>
<dbReference type="InterPro" id="IPR003593">
    <property type="entry name" value="AAA+_ATPase"/>
</dbReference>
<keyword evidence="5" id="KW-1278">Translocase</keyword>
<dbReference type="RefSeq" id="WP_055734618.1">
    <property type="nucleotide sequence ID" value="NZ_BMDY01000021.1"/>
</dbReference>
<dbReference type="InterPro" id="IPR013611">
    <property type="entry name" value="Transp-assoc_OB_typ2"/>
</dbReference>
<evidence type="ECO:0000256" key="6">
    <source>
        <dbReference type="ARBA" id="ARBA00023136"/>
    </source>
</evidence>
<dbReference type="PROSITE" id="PS50893">
    <property type="entry name" value="ABC_TRANSPORTER_2"/>
    <property type="match status" value="1"/>
</dbReference>
<dbReference type="Gene3D" id="3.40.50.300">
    <property type="entry name" value="P-loop containing nucleotide triphosphate hydrolases"/>
    <property type="match status" value="1"/>
</dbReference>
<reference evidence="9" key="1">
    <citation type="journal article" date="2019" name="Int. J. Syst. Evol. Microbiol.">
        <title>The Global Catalogue of Microorganisms (GCM) 10K type strain sequencing project: providing services to taxonomists for standard genome sequencing and annotation.</title>
        <authorList>
            <consortium name="The Broad Institute Genomics Platform"/>
            <consortium name="The Broad Institute Genome Sequencing Center for Infectious Disease"/>
            <person name="Wu L."/>
            <person name="Ma J."/>
        </authorList>
    </citation>
    <scope>NUCLEOTIDE SEQUENCE [LARGE SCALE GENOMIC DNA]</scope>
    <source>
        <strain evidence="9">CGMCC 1.10131</strain>
    </source>
</reference>
<dbReference type="PANTHER" id="PTHR43875">
    <property type="entry name" value="MALTODEXTRIN IMPORT ATP-BINDING PROTEIN MSMX"/>
    <property type="match status" value="1"/>
</dbReference>
<name>A0ABQ1I5Y9_9ALTE</name>
<proteinExistence type="predicted"/>
<evidence type="ECO:0000256" key="5">
    <source>
        <dbReference type="ARBA" id="ARBA00022967"/>
    </source>
</evidence>
<dbReference type="SMART" id="SM00382">
    <property type="entry name" value="AAA"/>
    <property type="match status" value="1"/>
</dbReference>
<evidence type="ECO:0000256" key="3">
    <source>
        <dbReference type="ARBA" id="ARBA00022741"/>
    </source>
</evidence>
<dbReference type="InterPro" id="IPR027417">
    <property type="entry name" value="P-loop_NTPase"/>
</dbReference>
<keyword evidence="2" id="KW-1003">Cell membrane</keyword>
<evidence type="ECO:0000313" key="8">
    <source>
        <dbReference type="EMBL" id="GGB15411.1"/>
    </source>
</evidence>
<evidence type="ECO:0000259" key="7">
    <source>
        <dbReference type="PROSITE" id="PS50893"/>
    </source>
</evidence>
<evidence type="ECO:0000256" key="1">
    <source>
        <dbReference type="ARBA" id="ARBA00022448"/>
    </source>
</evidence>
<dbReference type="InterPro" id="IPR003439">
    <property type="entry name" value="ABC_transporter-like_ATP-bd"/>
</dbReference>
<keyword evidence="4 8" id="KW-0067">ATP-binding</keyword>
<dbReference type="Proteomes" id="UP000651977">
    <property type="component" value="Unassembled WGS sequence"/>
</dbReference>
<organism evidence="8 9">
    <name type="scientific">Agarivorans gilvus</name>
    <dbReference type="NCBI Taxonomy" id="680279"/>
    <lineage>
        <taxon>Bacteria</taxon>
        <taxon>Pseudomonadati</taxon>
        <taxon>Pseudomonadota</taxon>
        <taxon>Gammaproteobacteria</taxon>
        <taxon>Alteromonadales</taxon>
        <taxon>Alteromonadaceae</taxon>
        <taxon>Agarivorans</taxon>
    </lineage>
</organism>
<dbReference type="Pfam" id="PF00005">
    <property type="entry name" value="ABC_tran"/>
    <property type="match status" value="1"/>
</dbReference>
<dbReference type="InterPro" id="IPR017871">
    <property type="entry name" value="ABC_transporter-like_CS"/>
</dbReference>
<evidence type="ECO:0000256" key="4">
    <source>
        <dbReference type="ARBA" id="ARBA00022840"/>
    </source>
</evidence>
<dbReference type="PANTHER" id="PTHR43875:SF15">
    <property type="entry name" value="TREHALOSE IMPORT ATP-BINDING PROTEIN SUGC"/>
    <property type="match status" value="1"/>
</dbReference>
<dbReference type="GO" id="GO:0005524">
    <property type="term" value="F:ATP binding"/>
    <property type="evidence" value="ECO:0007669"/>
    <property type="project" value="UniProtKB-KW"/>
</dbReference>
<dbReference type="Pfam" id="PF08402">
    <property type="entry name" value="TOBE_2"/>
    <property type="match status" value="1"/>
</dbReference>
<comment type="caution">
    <text evidence="8">The sequence shown here is derived from an EMBL/GenBank/DDBJ whole genome shotgun (WGS) entry which is preliminary data.</text>
</comment>
<dbReference type="InterPro" id="IPR047641">
    <property type="entry name" value="ABC_transpr_MalK/UgpC-like"/>
</dbReference>
<sequence length="341" mass="37830">MSFLRASGLAKHYQQQIAVAGLDFEVEQGQFVALLGPSGCGKSTTLNMLAGLEHPTRGKIQLQQQDITHFPPGQRQLSMVFQSYALFPHLSVQENILFGLKARKMARSEQQKRLKHALELVDLGQHMHKKPAQLSGGQCQRVALARSIVSQAPLCLMDEPLSNLDSKLRNEMRSEIRRLQQSLGLTVVYVTHDQVEAMSMADHIILLNRGKIEQQGSPESFYQQPQSTFVAAFIGHPPMNLLPHAEGILGVRPEHIQLAERGHPVRVQHCDYQGPSTILNVSISDGPYRGADNVQFSVSGKQQLTSGSQLKINWDPNKEHSFCSTNGQRLASSYTNLKSAI</sequence>
<gene>
    <name evidence="8" type="ORF">GCM10007414_31080</name>
</gene>
<dbReference type="EMBL" id="BMDY01000021">
    <property type="protein sequence ID" value="GGB15411.1"/>
    <property type="molecule type" value="Genomic_DNA"/>
</dbReference>
<keyword evidence="6" id="KW-0472">Membrane</keyword>
<keyword evidence="3" id="KW-0547">Nucleotide-binding</keyword>
<evidence type="ECO:0000256" key="2">
    <source>
        <dbReference type="ARBA" id="ARBA00022475"/>
    </source>
</evidence>
<dbReference type="PROSITE" id="PS00211">
    <property type="entry name" value="ABC_TRANSPORTER_1"/>
    <property type="match status" value="1"/>
</dbReference>
<keyword evidence="1" id="KW-0813">Transport</keyword>
<dbReference type="InterPro" id="IPR008995">
    <property type="entry name" value="Mo/tungstate-bd_C_term_dom"/>
</dbReference>